<name>A0AAV4MZY1_CAEEX</name>
<evidence type="ECO:0000313" key="1">
    <source>
        <dbReference type="EMBL" id="GIX77298.1"/>
    </source>
</evidence>
<sequence length="149" mass="18082">MQFRTSPEKISSCIDRENRMRNHSTDDKEIIHKTHNISRYSSFTRKIDSFFFLGRISGTIRHPKQAKIQHAWHLERRKREYPSFTLLREARKRGWTLMDLFKHRWDYFSAPCLFEIKTIWRCDLKNCISHSKLDKAIPERHSLFMQVLS</sequence>
<proteinExistence type="predicted"/>
<comment type="caution">
    <text evidence="1">The sequence shown here is derived from an EMBL/GenBank/DDBJ whole genome shotgun (WGS) entry which is preliminary data.</text>
</comment>
<dbReference type="Proteomes" id="UP001054945">
    <property type="component" value="Unassembled WGS sequence"/>
</dbReference>
<keyword evidence="2" id="KW-1185">Reference proteome</keyword>
<dbReference type="EMBL" id="BPLR01020316">
    <property type="protein sequence ID" value="GIX77298.1"/>
    <property type="molecule type" value="Genomic_DNA"/>
</dbReference>
<organism evidence="1 2">
    <name type="scientific">Caerostris extrusa</name>
    <name type="common">Bark spider</name>
    <name type="synonym">Caerostris bankana</name>
    <dbReference type="NCBI Taxonomy" id="172846"/>
    <lineage>
        <taxon>Eukaryota</taxon>
        <taxon>Metazoa</taxon>
        <taxon>Ecdysozoa</taxon>
        <taxon>Arthropoda</taxon>
        <taxon>Chelicerata</taxon>
        <taxon>Arachnida</taxon>
        <taxon>Araneae</taxon>
        <taxon>Araneomorphae</taxon>
        <taxon>Entelegynae</taxon>
        <taxon>Araneoidea</taxon>
        <taxon>Araneidae</taxon>
        <taxon>Caerostris</taxon>
    </lineage>
</organism>
<gene>
    <name evidence="1" type="ORF">CEXT_198221</name>
</gene>
<accession>A0AAV4MZY1</accession>
<reference evidence="1 2" key="1">
    <citation type="submission" date="2021-06" db="EMBL/GenBank/DDBJ databases">
        <title>Caerostris extrusa draft genome.</title>
        <authorList>
            <person name="Kono N."/>
            <person name="Arakawa K."/>
        </authorList>
    </citation>
    <scope>NUCLEOTIDE SEQUENCE [LARGE SCALE GENOMIC DNA]</scope>
</reference>
<evidence type="ECO:0000313" key="2">
    <source>
        <dbReference type="Proteomes" id="UP001054945"/>
    </source>
</evidence>
<protein>
    <recommendedName>
        <fullName evidence="3">Maturase K</fullName>
    </recommendedName>
</protein>
<dbReference type="AlphaFoldDB" id="A0AAV4MZY1"/>
<evidence type="ECO:0008006" key="3">
    <source>
        <dbReference type="Google" id="ProtNLM"/>
    </source>
</evidence>